<dbReference type="Pfam" id="PF07651">
    <property type="entry name" value="ANTH"/>
    <property type="match status" value="1"/>
</dbReference>
<feature type="region of interest" description="Disordered" evidence="1">
    <location>
        <begin position="506"/>
        <end position="584"/>
    </location>
</feature>
<organism evidence="4 5">
    <name type="scientific">Fistulifera solaris</name>
    <name type="common">Oleaginous diatom</name>
    <dbReference type="NCBI Taxonomy" id="1519565"/>
    <lineage>
        <taxon>Eukaryota</taxon>
        <taxon>Sar</taxon>
        <taxon>Stramenopiles</taxon>
        <taxon>Ochrophyta</taxon>
        <taxon>Bacillariophyta</taxon>
        <taxon>Bacillariophyceae</taxon>
        <taxon>Bacillariophycidae</taxon>
        <taxon>Naviculales</taxon>
        <taxon>Naviculaceae</taxon>
        <taxon>Fistulifera</taxon>
    </lineage>
</organism>
<dbReference type="SUPFAM" id="SSF48464">
    <property type="entry name" value="ENTH/VHS domain"/>
    <property type="match status" value="1"/>
</dbReference>
<evidence type="ECO:0000256" key="1">
    <source>
        <dbReference type="SAM" id="MobiDB-lite"/>
    </source>
</evidence>
<feature type="region of interest" description="Disordered" evidence="1">
    <location>
        <begin position="21"/>
        <end position="165"/>
    </location>
</feature>
<comment type="caution">
    <text evidence="4">The sequence shown here is derived from an EMBL/GenBank/DDBJ whole genome shotgun (WGS) entry which is preliminary data.</text>
</comment>
<evidence type="ECO:0000259" key="3">
    <source>
        <dbReference type="PROSITE" id="PS50942"/>
    </source>
</evidence>
<accession>A0A1Z5KRH1</accession>
<feature type="chain" id="PRO_5012487212" description="ENTH domain-containing protein" evidence="2">
    <location>
        <begin position="26"/>
        <end position="584"/>
    </location>
</feature>
<feature type="compositionally biased region" description="Basic and acidic residues" evidence="1">
    <location>
        <begin position="520"/>
        <end position="551"/>
    </location>
</feature>
<feature type="compositionally biased region" description="Basic residues" evidence="1">
    <location>
        <begin position="38"/>
        <end position="55"/>
    </location>
</feature>
<keyword evidence="2" id="KW-0732">Signal</keyword>
<name>A0A1Z5KRH1_FISSO</name>
<dbReference type="Proteomes" id="UP000198406">
    <property type="component" value="Unassembled WGS sequence"/>
</dbReference>
<feature type="compositionally biased region" description="Basic residues" evidence="1">
    <location>
        <begin position="139"/>
        <end position="153"/>
    </location>
</feature>
<proteinExistence type="predicted"/>
<dbReference type="InParanoid" id="A0A1Z5KRH1"/>
<dbReference type="Gene3D" id="1.25.40.90">
    <property type="match status" value="1"/>
</dbReference>
<protein>
    <recommendedName>
        <fullName evidence="3">ENTH domain-containing protein</fullName>
    </recommendedName>
</protein>
<keyword evidence="5" id="KW-1185">Reference proteome</keyword>
<sequence>MKLLPTTVAILAVLAVLLESQVVSAKKPSRKPSTSSRRSSKPSRSSKKAPVSRRPKYVEEDEEVEDETDDLLDLPADGEESFEEEEDEDGSTSPYDDDIAPPTKRKGPGPKSRKQPPPRSQGRKRAPPRYEDEDDYYRPRPKSSRGPPSRRPHPSGGRPKQGSLVRYSKPQGAATAFTKGLAAIRNSMPDPSSVKDAALSSISTARKATSSISANLYREVKGFTSSELEQVMLKATKPDDTPVKGKHVERLVGVTYQIGPKFDIYDAVLRKLWGKMVEKDWRTTMKAVYIMHRFSADGAPEHAAALKARLRELRRTRDPKRKDKFFNTKQLLAGDTTPENVKFRAFLSRYSHYVLLRTQCYGGMFDEIAVPPKSDKKKAPKPITSTCLRVEQLESAAVLLKAGLACQLKDGEECENTALAVERVVADMIGLCSAVAVALNRALKDDDLKGADPAILKKWCSFYSKELLPQTKSMVKKTSPKLDAFGLFLPSRMGTTVAPDILEKGMNLDEESVNEESEAVEAKEASKSKEEEETKAEQEAEAKPAVREEKSISSSEDEAVEEEEAMGDEYEYDDEDYYDDEEEE</sequence>
<feature type="compositionally biased region" description="Acidic residues" evidence="1">
    <location>
        <begin position="555"/>
        <end position="584"/>
    </location>
</feature>
<dbReference type="InterPro" id="IPR013809">
    <property type="entry name" value="ENTH"/>
</dbReference>
<gene>
    <name evidence="4" type="ORF">FisN_1Hh618</name>
</gene>
<dbReference type="EMBL" id="BDSP01000277">
    <property type="protein sequence ID" value="GAX28591.1"/>
    <property type="molecule type" value="Genomic_DNA"/>
</dbReference>
<dbReference type="GO" id="GO:0005543">
    <property type="term" value="F:phospholipid binding"/>
    <property type="evidence" value="ECO:0007669"/>
    <property type="project" value="InterPro"/>
</dbReference>
<dbReference type="PROSITE" id="PS50942">
    <property type="entry name" value="ENTH"/>
    <property type="match status" value="1"/>
</dbReference>
<evidence type="ECO:0000313" key="5">
    <source>
        <dbReference type="Proteomes" id="UP000198406"/>
    </source>
</evidence>
<evidence type="ECO:0000313" key="4">
    <source>
        <dbReference type="EMBL" id="GAX28591.1"/>
    </source>
</evidence>
<feature type="compositionally biased region" description="Basic residues" evidence="1">
    <location>
        <begin position="103"/>
        <end position="127"/>
    </location>
</feature>
<feature type="domain" description="ENTH" evidence="3">
    <location>
        <begin position="220"/>
        <end position="368"/>
    </location>
</feature>
<feature type="signal peptide" evidence="2">
    <location>
        <begin position="1"/>
        <end position="25"/>
    </location>
</feature>
<dbReference type="SMART" id="SM00273">
    <property type="entry name" value="ENTH"/>
    <property type="match status" value="1"/>
</dbReference>
<dbReference type="OrthoDB" id="44015at2759"/>
<evidence type="ECO:0000256" key="2">
    <source>
        <dbReference type="SAM" id="SignalP"/>
    </source>
</evidence>
<feature type="compositionally biased region" description="Acidic residues" evidence="1">
    <location>
        <begin position="508"/>
        <end position="519"/>
    </location>
</feature>
<feature type="compositionally biased region" description="Acidic residues" evidence="1">
    <location>
        <begin position="59"/>
        <end position="99"/>
    </location>
</feature>
<dbReference type="InterPro" id="IPR008942">
    <property type="entry name" value="ENTH_VHS"/>
</dbReference>
<dbReference type="AlphaFoldDB" id="A0A1Z5KRH1"/>
<reference evidence="4 5" key="1">
    <citation type="journal article" date="2015" name="Plant Cell">
        <title>Oil accumulation by the oleaginous diatom Fistulifera solaris as revealed by the genome and transcriptome.</title>
        <authorList>
            <person name="Tanaka T."/>
            <person name="Maeda Y."/>
            <person name="Veluchamy A."/>
            <person name="Tanaka M."/>
            <person name="Abida H."/>
            <person name="Marechal E."/>
            <person name="Bowler C."/>
            <person name="Muto M."/>
            <person name="Sunaga Y."/>
            <person name="Tanaka M."/>
            <person name="Yoshino T."/>
            <person name="Taniguchi T."/>
            <person name="Fukuda Y."/>
            <person name="Nemoto M."/>
            <person name="Matsumoto M."/>
            <person name="Wong P.S."/>
            <person name="Aburatani S."/>
            <person name="Fujibuchi W."/>
        </authorList>
    </citation>
    <scope>NUCLEOTIDE SEQUENCE [LARGE SCALE GENOMIC DNA]</scope>
    <source>
        <strain evidence="4 5">JPCC DA0580</strain>
    </source>
</reference>
<dbReference type="InterPro" id="IPR011417">
    <property type="entry name" value="ANTH_dom"/>
</dbReference>